<dbReference type="Proteomes" id="UP000218418">
    <property type="component" value="Chromosome"/>
</dbReference>
<reference evidence="3 4" key="1">
    <citation type="submission" date="2017-06" db="EMBL/GenBank/DDBJ databases">
        <title>Genome sequencing of cyanobaciteial culture collection at National Institute for Environmental Studies (NIES).</title>
        <authorList>
            <person name="Hirose Y."/>
            <person name="Shimura Y."/>
            <person name="Fujisawa T."/>
            <person name="Nakamura Y."/>
            <person name="Kawachi M."/>
        </authorList>
    </citation>
    <scope>NUCLEOTIDE SEQUENCE [LARGE SCALE GENOMIC DNA]</scope>
    <source>
        <strain evidence="3 4">NIES-267</strain>
    </source>
</reference>
<dbReference type="GO" id="GO:0008081">
    <property type="term" value="F:phosphoric diester hydrolase activity"/>
    <property type="evidence" value="ECO:0007669"/>
    <property type="project" value="InterPro"/>
</dbReference>
<dbReference type="PROSITE" id="PS51704">
    <property type="entry name" value="GP_PDE"/>
    <property type="match status" value="1"/>
</dbReference>
<evidence type="ECO:0000259" key="2">
    <source>
        <dbReference type="PROSITE" id="PS51704"/>
    </source>
</evidence>
<dbReference type="Pfam" id="PF03009">
    <property type="entry name" value="GDPD"/>
    <property type="match status" value="1"/>
</dbReference>
<feature type="domain" description="GP-PDE" evidence="2">
    <location>
        <begin position="63"/>
        <end position="327"/>
    </location>
</feature>
<keyword evidence="1" id="KW-0472">Membrane</keyword>
<organism evidence="3 4">
    <name type="scientific">Calothrix parasitica NIES-267</name>
    <dbReference type="NCBI Taxonomy" id="1973488"/>
    <lineage>
        <taxon>Bacteria</taxon>
        <taxon>Bacillati</taxon>
        <taxon>Cyanobacteriota</taxon>
        <taxon>Cyanophyceae</taxon>
        <taxon>Nostocales</taxon>
        <taxon>Calotrichaceae</taxon>
        <taxon>Calothrix</taxon>
    </lineage>
</organism>
<proteinExistence type="predicted"/>
<dbReference type="GO" id="GO:0006629">
    <property type="term" value="P:lipid metabolic process"/>
    <property type="evidence" value="ECO:0007669"/>
    <property type="project" value="InterPro"/>
</dbReference>
<dbReference type="AlphaFoldDB" id="A0A1Z4LN68"/>
<dbReference type="EMBL" id="AP018227">
    <property type="protein sequence ID" value="BAY82676.1"/>
    <property type="molecule type" value="Genomic_DNA"/>
</dbReference>
<accession>A0A1Z4LN68</accession>
<sequence length="330" mass="37851">MTQRKSFFGSKIFRFILLSLGGLTTGFLCLIVYIYIPRSLPPKPSSFTLIAHRGVHQTFSREDLDNDTCTATRIYPPTHNFLENTIPSIRKAFEYGADIVEIDIHPTTDNQLVVFHDWTIDCRTEGKGVTHEQSLQTLKKLDIGYGYTADNGKTYPFRGKFGGMMPTFDEVRKEFPDKKFLIDQKDRFEKTITILADSLKKYSSEQRKNTFLFSGDERYQLLSQEVPEVQKIFPTRKETKDCIPQYLGMLFSGSISNSCGKYAFGIPTSYLKYLPGWNSNLFLVKAREAGLKVYVIEVDTEEDFQQVKNLPLDGIVTNRIEIIGPLLKRR</sequence>
<keyword evidence="4" id="KW-1185">Reference proteome</keyword>
<evidence type="ECO:0000313" key="3">
    <source>
        <dbReference type="EMBL" id="BAY82676.1"/>
    </source>
</evidence>
<keyword evidence="1" id="KW-0812">Transmembrane</keyword>
<gene>
    <name evidence="3" type="ORF">NIES267_21600</name>
</gene>
<evidence type="ECO:0000256" key="1">
    <source>
        <dbReference type="SAM" id="Phobius"/>
    </source>
</evidence>
<feature type="transmembrane region" description="Helical" evidence="1">
    <location>
        <begin position="12"/>
        <end position="36"/>
    </location>
</feature>
<dbReference type="PANTHER" id="PTHR43805">
    <property type="entry name" value="GLYCEROPHOSPHORYL DIESTER PHOSPHODIESTERASE"/>
    <property type="match status" value="1"/>
</dbReference>
<dbReference type="PANTHER" id="PTHR43805:SF1">
    <property type="entry name" value="GP-PDE DOMAIN-CONTAINING PROTEIN"/>
    <property type="match status" value="1"/>
</dbReference>
<dbReference type="InterPro" id="IPR030395">
    <property type="entry name" value="GP_PDE_dom"/>
</dbReference>
<protein>
    <submittedName>
        <fullName evidence="3">Glycerophosphoryl diester phosphodiesterase</fullName>
    </submittedName>
</protein>
<keyword evidence="1" id="KW-1133">Transmembrane helix</keyword>
<dbReference type="InterPro" id="IPR017946">
    <property type="entry name" value="PLC-like_Pdiesterase_TIM-brl"/>
</dbReference>
<dbReference type="SUPFAM" id="SSF51695">
    <property type="entry name" value="PLC-like phosphodiesterases"/>
    <property type="match status" value="1"/>
</dbReference>
<name>A0A1Z4LN68_9CYAN</name>
<dbReference type="OrthoDB" id="384721at2"/>
<dbReference type="Gene3D" id="3.20.20.190">
    <property type="entry name" value="Phosphatidylinositol (PI) phosphodiesterase"/>
    <property type="match status" value="1"/>
</dbReference>
<evidence type="ECO:0000313" key="4">
    <source>
        <dbReference type="Proteomes" id="UP000218418"/>
    </source>
</evidence>